<dbReference type="PROSITE" id="PS50109">
    <property type="entry name" value="HIS_KIN"/>
    <property type="match status" value="1"/>
</dbReference>
<evidence type="ECO:0000256" key="3">
    <source>
        <dbReference type="ARBA" id="ARBA00012438"/>
    </source>
</evidence>
<reference evidence="13 15" key="1">
    <citation type="submission" date="2020-05" db="EMBL/GenBank/DDBJ databases">
        <title>Whole genome shotgun sequence of Streptomyces fulvorobeus NBRC 15897.</title>
        <authorList>
            <person name="Komaki H."/>
            <person name="Tamura T."/>
        </authorList>
    </citation>
    <scope>NUCLEOTIDE SEQUENCE [LARGE SCALE GENOMIC DNA]</scope>
    <source>
        <strain evidence="13 15">NBRC 15897</strain>
    </source>
</reference>
<protein>
    <recommendedName>
        <fullName evidence="3">histidine kinase</fullName>
        <ecNumber evidence="3">2.7.13.3</ecNumber>
    </recommendedName>
</protein>
<keyword evidence="15" id="KW-1185">Reference proteome</keyword>
<keyword evidence="10" id="KW-0472">Membrane</keyword>
<dbReference type="InterPro" id="IPR005467">
    <property type="entry name" value="His_kinase_dom"/>
</dbReference>
<evidence type="ECO:0000259" key="11">
    <source>
        <dbReference type="PROSITE" id="PS50109"/>
    </source>
</evidence>
<evidence type="ECO:0000256" key="5">
    <source>
        <dbReference type="ARBA" id="ARBA00022679"/>
    </source>
</evidence>
<dbReference type="Proteomes" id="UP000530403">
    <property type="component" value="Unassembled WGS sequence"/>
</dbReference>
<keyword evidence="7 13" id="KW-0418">Kinase</keyword>
<dbReference type="EMBL" id="JACCCF010000001">
    <property type="protein sequence ID" value="NYE43472.1"/>
    <property type="molecule type" value="Genomic_DNA"/>
</dbReference>
<sequence>MPEPTAYPRRRRRSVRLQLTALYSALFSVTGLLLLGLTYVLFRQRIGATTVLVVPKSELPSGAVTRLTPSQLAAVASRLRDSALEQLLLMSLIALVAMLLVSVALGWWIAGRVLRPLHTITAAAQRLSAANLHERISLAGPDDELKDLADTFDALMDRLHAAFEAQRRFVANASHELRTPLAVQRAAIQIRLGRAGPADLPRIQEELLETNRRSERLIEGLLTLATSDRGLDRHEPADVARAASEAVGQWRQAAADAGLRVELDLRPMPVFGDPVLLHQLVSNLVQNAVRHNVPGGSISLTTSARDGLVVRNTGDRVPPEEVAGLLEPFRRLSRAGSGVGLGLSIVRSIAQAHGGTVALAPLPGGGLEVRVRLTATAARATARPVRV</sequence>
<dbReference type="CDD" id="cd00075">
    <property type="entry name" value="HATPase"/>
    <property type="match status" value="1"/>
</dbReference>
<keyword evidence="9" id="KW-0902">Two-component regulatory system</keyword>
<gene>
    <name evidence="14" type="ORF">HEB29_004483</name>
    <name evidence="13" type="ORF">Sfulv_47520</name>
</gene>
<dbReference type="EMBL" id="BLWC01000001">
    <property type="protein sequence ID" value="GFM99941.1"/>
    <property type="molecule type" value="Genomic_DNA"/>
</dbReference>
<evidence type="ECO:0000313" key="14">
    <source>
        <dbReference type="EMBL" id="NYE43472.1"/>
    </source>
</evidence>
<dbReference type="Pfam" id="PF00672">
    <property type="entry name" value="HAMP"/>
    <property type="match status" value="1"/>
</dbReference>
<comment type="catalytic activity">
    <reaction evidence="1">
        <text>ATP + protein L-histidine = ADP + protein N-phospho-L-histidine.</text>
        <dbReference type="EC" id="2.7.13.3"/>
    </reaction>
</comment>
<evidence type="ECO:0000256" key="1">
    <source>
        <dbReference type="ARBA" id="ARBA00000085"/>
    </source>
</evidence>
<proteinExistence type="predicted"/>
<dbReference type="InterPro" id="IPR036097">
    <property type="entry name" value="HisK_dim/P_sf"/>
</dbReference>
<dbReference type="Gene3D" id="1.10.287.130">
    <property type="match status" value="1"/>
</dbReference>
<dbReference type="SUPFAM" id="SSF158472">
    <property type="entry name" value="HAMP domain-like"/>
    <property type="match status" value="1"/>
</dbReference>
<evidence type="ECO:0000256" key="8">
    <source>
        <dbReference type="ARBA" id="ARBA00022989"/>
    </source>
</evidence>
<dbReference type="AlphaFoldDB" id="A0A7J0CBQ9"/>
<dbReference type="InterPro" id="IPR050428">
    <property type="entry name" value="TCS_sensor_his_kinase"/>
</dbReference>
<dbReference type="Gene3D" id="6.10.340.10">
    <property type="match status" value="1"/>
</dbReference>
<dbReference type="GO" id="GO:0005886">
    <property type="term" value="C:plasma membrane"/>
    <property type="evidence" value="ECO:0007669"/>
    <property type="project" value="UniProtKB-SubCell"/>
</dbReference>
<dbReference type="InterPro" id="IPR036890">
    <property type="entry name" value="HATPase_C_sf"/>
</dbReference>
<evidence type="ECO:0000313" key="16">
    <source>
        <dbReference type="Proteomes" id="UP000530403"/>
    </source>
</evidence>
<evidence type="ECO:0000256" key="6">
    <source>
        <dbReference type="ARBA" id="ARBA00022692"/>
    </source>
</evidence>
<comment type="subcellular location">
    <subcellularLocation>
        <location evidence="2">Cell membrane</location>
    </subcellularLocation>
</comment>
<evidence type="ECO:0000256" key="7">
    <source>
        <dbReference type="ARBA" id="ARBA00022777"/>
    </source>
</evidence>
<dbReference type="Proteomes" id="UP000498980">
    <property type="component" value="Unassembled WGS sequence"/>
</dbReference>
<organism evidence="13 15">
    <name type="scientific">Streptomyces fulvorobeus</name>
    <dbReference type="NCBI Taxonomy" id="284028"/>
    <lineage>
        <taxon>Bacteria</taxon>
        <taxon>Bacillati</taxon>
        <taxon>Actinomycetota</taxon>
        <taxon>Actinomycetes</taxon>
        <taxon>Kitasatosporales</taxon>
        <taxon>Streptomycetaceae</taxon>
        <taxon>Streptomyces</taxon>
    </lineage>
</organism>
<evidence type="ECO:0000313" key="13">
    <source>
        <dbReference type="EMBL" id="GFM99941.1"/>
    </source>
</evidence>
<keyword evidence="6 10" id="KW-0812">Transmembrane</keyword>
<evidence type="ECO:0000256" key="2">
    <source>
        <dbReference type="ARBA" id="ARBA00004236"/>
    </source>
</evidence>
<dbReference type="SUPFAM" id="SSF47384">
    <property type="entry name" value="Homodimeric domain of signal transducing histidine kinase"/>
    <property type="match status" value="1"/>
</dbReference>
<feature type="transmembrane region" description="Helical" evidence="10">
    <location>
        <begin position="87"/>
        <end position="110"/>
    </location>
</feature>
<dbReference type="Pfam" id="PF00512">
    <property type="entry name" value="HisKA"/>
    <property type="match status" value="1"/>
</dbReference>
<dbReference type="SMART" id="SM00387">
    <property type="entry name" value="HATPase_c"/>
    <property type="match status" value="1"/>
</dbReference>
<dbReference type="SMART" id="SM00304">
    <property type="entry name" value="HAMP"/>
    <property type="match status" value="1"/>
</dbReference>
<feature type="domain" description="Histidine kinase" evidence="11">
    <location>
        <begin position="172"/>
        <end position="377"/>
    </location>
</feature>
<dbReference type="Pfam" id="PF02518">
    <property type="entry name" value="HATPase_c"/>
    <property type="match status" value="1"/>
</dbReference>
<name>A0A7J0CBQ9_9ACTN</name>
<dbReference type="Gene3D" id="3.30.565.10">
    <property type="entry name" value="Histidine kinase-like ATPase, C-terminal domain"/>
    <property type="match status" value="1"/>
</dbReference>
<dbReference type="PANTHER" id="PTHR45436:SF5">
    <property type="entry name" value="SENSOR HISTIDINE KINASE TRCS"/>
    <property type="match status" value="1"/>
</dbReference>
<dbReference type="PANTHER" id="PTHR45436">
    <property type="entry name" value="SENSOR HISTIDINE KINASE YKOH"/>
    <property type="match status" value="1"/>
</dbReference>
<keyword evidence="5" id="KW-0808">Transferase</keyword>
<dbReference type="SMART" id="SM00388">
    <property type="entry name" value="HisKA"/>
    <property type="match status" value="1"/>
</dbReference>
<dbReference type="EC" id="2.7.13.3" evidence="3"/>
<keyword evidence="4" id="KW-0597">Phosphoprotein</keyword>
<keyword evidence="8 10" id="KW-1133">Transmembrane helix</keyword>
<dbReference type="CDD" id="cd00082">
    <property type="entry name" value="HisKA"/>
    <property type="match status" value="1"/>
</dbReference>
<comment type="caution">
    <text evidence="13">The sequence shown here is derived from an EMBL/GenBank/DDBJ whole genome shotgun (WGS) entry which is preliminary data.</text>
</comment>
<evidence type="ECO:0000256" key="4">
    <source>
        <dbReference type="ARBA" id="ARBA00022553"/>
    </source>
</evidence>
<dbReference type="SUPFAM" id="SSF55874">
    <property type="entry name" value="ATPase domain of HSP90 chaperone/DNA topoisomerase II/histidine kinase"/>
    <property type="match status" value="1"/>
</dbReference>
<dbReference type="InterPro" id="IPR003661">
    <property type="entry name" value="HisK_dim/P_dom"/>
</dbReference>
<evidence type="ECO:0000256" key="10">
    <source>
        <dbReference type="SAM" id="Phobius"/>
    </source>
</evidence>
<accession>A0A7J0CBQ9</accession>
<dbReference type="InterPro" id="IPR003594">
    <property type="entry name" value="HATPase_dom"/>
</dbReference>
<dbReference type="PROSITE" id="PS50885">
    <property type="entry name" value="HAMP"/>
    <property type="match status" value="1"/>
</dbReference>
<dbReference type="InterPro" id="IPR003660">
    <property type="entry name" value="HAMP_dom"/>
</dbReference>
<feature type="domain" description="HAMP" evidence="12">
    <location>
        <begin position="111"/>
        <end position="164"/>
    </location>
</feature>
<reference evidence="14 16" key="2">
    <citation type="submission" date="2020-07" db="EMBL/GenBank/DDBJ databases">
        <title>Sequencing the genomes of 1000 actinobacteria strains.</title>
        <authorList>
            <person name="Klenk H.-P."/>
        </authorList>
    </citation>
    <scope>NUCLEOTIDE SEQUENCE [LARGE SCALE GENOMIC DNA]</scope>
    <source>
        <strain evidence="14 16">DSM 41455</strain>
    </source>
</reference>
<evidence type="ECO:0000259" key="12">
    <source>
        <dbReference type="PROSITE" id="PS50885"/>
    </source>
</evidence>
<evidence type="ECO:0000313" key="15">
    <source>
        <dbReference type="Proteomes" id="UP000498980"/>
    </source>
</evidence>
<dbReference type="GO" id="GO:0000155">
    <property type="term" value="F:phosphorelay sensor kinase activity"/>
    <property type="evidence" value="ECO:0007669"/>
    <property type="project" value="InterPro"/>
</dbReference>
<dbReference type="RefSeq" id="WP_173316362.1">
    <property type="nucleotide sequence ID" value="NZ_BLWC01000001.1"/>
</dbReference>
<evidence type="ECO:0000256" key="9">
    <source>
        <dbReference type="ARBA" id="ARBA00023012"/>
    </source>
</evidence>
<dbReference type="CDD" id="cd06225">
    <property type="entry name" value="HAMP"/>
    <property type="match status" value="1"/>
</dbReference>
<feature type="transmembrane region" description="Helical" evidence="10">
    <location>
        <begin position="21"/>
        <end position="42"/>
    </location>
</feature>